<sequence>MADSEEVRNKFYDDLNAFLAIFRKANRLVDLGNLNARVGTGQAAWEGVLSPHEICGYNDNGLCSLRTCAEHHLLLANIFLDFRDRKRQYSCVAVDEGIGIP</sequence>
<reference evidence="1 2" key="2">
    <citation type="submission" date="2018-11" db="EMBL/GenBank/DDBJ databases">
        <authorList>
            <consortium name="Pathogen Informatics"/>
        </authorList>
    </citation>
    <scope>NUCLEOTIDE SEQUENCE [LARGE SCALE GENOMIC DNA]</scope>
    <source>
        <strain evidence="1 2">NST_G2</strain>
    </source>
</reference>
<dbReference type="AlphaFoldDB" id="A0A183SIT9"/>
<dbReference type="EMBL" id="UYSU01032758">
    <property type="protein sequence ID" value="VDL90522.1"/>
    <property type="molecule type" value="Genomic_DNA"/>
</dbReference>
<keyword evidence="2" id="KW-1185">Reference proteome</keyword>
<proteinExistence type="predicted"/>
<evidence type="ECO:0000313" key="3">
    <source>
        <dbReference type="WBParaSite" id="SSLN_0000428101-mRNA-1"/>
    </source>
</evidence>
<reference evidence="3" key="1">
    <citation type="submission" date="2016-06" db="UniProtKB">
        <authorList>
            <consortium name="WormBaseParasite"/>
        </authorList>
    </citation>
    <scope>IDENTIFICATION</scope>
</reference>
<organism evidence="3">
    <name type="scientific">Schistocephalus solidus</name>
    <name type="common">Tapeworm</name>
    <dbReference type="NCBI Taxonomy" id="70667"/>
    <lineage>
        <taxon>Eukaryota</taxon>
        <taxon>Metazoa</taxon>
        <taxon>Spiralia</taxon>
        <taxon>Lophotrochozoa</taxon>
        <taxon>Platyhelminthes</taxon>
        <taxon>Cestoda</taxon>
        <taxon>Eucestoda</taxon>
        <taxon>Diphyllobothriidea</taxon>
        <taxon>Diphyllobothriidae</taxon>
        <taxon>Schistocephalus</taxon>
    </lineage>
</organism>
<gene>
    <name evidence="1" type="ORF">SSLN_LOCUS4137</name>
</gene>
<name>A0A183SIT9_SCHSO</name>
<protein>
    <submittedName>
        <fullName evidence="1 3">Uncharacterized protein</fullName>
    </submittedName>
</protein>
<dbReference type="OrthoDB" id="10030815at2759"/>
<evidence type="ECO:0000313" key="2">
    <source>
        <dbReference type="Proteomes" id="UP000275846"/>
    </source>
</evidence>
<accession>A0A183SIT9</accession>
<evidence type="ECO:0000313" key="1">
    <source>
        <dbReference type="EMBL" id="VDL90522.1"/>
    </source>
</evidence>
<dbReference type="Proteomes" id="UP000275846">
    <property type="component" value="Unassembled WGS sequence"/>
</dbReference>
<dbReference type="WBParaSite" id="SSLN_0000428101-mRNA-1">
    <property type="protein sequence ID" value="SSLN_0000428101-mRNA-1"/>
    <property type="gene ID" value="SSLN_0000428101"/>
</dbReference>